<evidence type="ECO:0000259" key="2">
    <source>
        <dbReference type="PROSITE" id="PS51352"/>
    </source>
</evidence>
<feature type="domain" description="Thioredoxin" evidence="2">
    <location>
        <begin position="64"/>
        <end position="208"/>
    </location>
</feature>
<dbReference type="InterPro" id="IPR036249">
    <property type="entry name" value="Thioredoxin-like_sf"/>
</dbReference>
<dbReference type="Proteomes" id="UP001197770">
    <property type="component" value="Unassembled WGS sequence"/>
</dbReference>
<evidence type="ECO:0000313" key="4">
    <source>
        <dbReference type="Proteomes" id="UP001197770"/>
    </source>
</evidence>
<feature type="signal peptide" evidence="1">
    <location>
        <begin position="1"/>
        <end position="18"/>
    </location>
</feature>
<feature type="chain" id="PRO_5047213583" evidence="1">
    <location>
        <begin position="19"/>
        <end position="235"/>
    </location>
</feature>
<accession>A0ABS8GTV9</accession>
<protein>
    <submittedName>
        <fullName evidence="3">Thioredoxin family protein</fullName>
    </submittedName>
</protein>
<comment type="caution">
    <text evidence="3">The sequence shown here is derived from an EMBL/GenBank/DDBJ whole genome shotgun (WGS) entry which is preliminary data.</text>
</comment>
<name>A0ABS8GTV9_9FLAO</name>
<sequence>MARTLLILLFLSVFSLQAQEEQKVLFSDALAANMDKYTARVDEALKYGEFDFAKSLFDTLVKSKLQGTYLDNLEFENLNNSFITSTEDFERPTIILTYSSWCIPSDGEIPVLNKLAERYAGLVDFIVLFWDDKSTVKKEAKKFHKNIQVAYVDEVQNKHMKTVNLLKHALGISLSYVIAADGQILDINRRPPNQLGISGAEIINQNLNFLNRQIAAINLDLNININDLPESLATF</sequence>
<evidence type="ECO:0000313" key="3">
    <source>
        <dbReference type="EMBL" id="MCC4213213.1"/>
    </source>
</evidence>
<dbReference type="SUPFAM" id="SSF52833">
    <property type="entry name" value="Thioredoxin-like"/>
    <property type="match status" value="1"/>
</dbReference>
<dbReference type="EMBL" id="JAJGMW010000013">
    <property type="protein sequence ID" value="MCC4213213.1"/>
    <property type="molecule type" value="Genomic_DNA"/>
</dbReference>
<dbReference type="RefSeq" id="WP_228230280.1">
    <property type="nucleotide sequence ID" value="NZ_JAJGMW010000013.1"/>
</dbReference>
<proteinExistence type="predicted"/>
<reference evidence="3 4" key="1">
    <citation type="submission" date="2021-11" db="EMBL/GenBank/DDBJ databases">
        <title>Seasonal and diel survey of microbial diversity of the Tyrrhenian coast.</title>
        <authorList>
            <person name="Gattoni G."/>
            <person name="Corral P."/>
        </authorList>
    </citation>
    <scope>NUCLEOTIDE SEQUENCE [LARGE SCALE GENOMIC DNA]</scope>
    <source>
        <strain evidence="3 4">Mr9</strain>
    </source>
</reference>
<organism evidence="3 4">
    <name type="scientific">Leeuwenhoekiella parthenopeia</name>
    <dbReference type="NCBI Taxonomy" id="2890320"/>
    <lineage>
        <taxon>Bacteria</taxon>
        <taxon>Pseudomonadati</taxon>
        <taxon>Bacteroidota</taxon>
        <taxon>Flavobacteriia</taxon>
        <taxon>Flavobacteriales</taxon>
        <taxon>Flavobacteriaceae</taxon>
        <taxon>Leeuwenhoekiella</taxon>
    </lineage>
</organism>
<evidence type="ECO:0000256" key="1">
    <source>
        <dbReference type="SAM" id="SignalP"/>
    </source>
</evidence>
<keyword evidence="4" id="KW-1185">Reference proteome</keyword>
<dbReference type="Gene3D" id="3.40.30.10">
    <property type="entry name" value="Glutaredoxin"/>
    <property type="match status" value="1"/>
</dbReference>
<keyword evidence="1" id="KW-0732">Signal</keyword>
<dbReference type="PROSITE" id="PS51352">
    <property type="entry name" value="THIOREDOXIN_2"/>
    <property type="match status" value="1"/>
</dbReference>
<gene>
    <name evidence="3" type="ORF">LLW17_10820</name>
</gene>
<dbReference type="InterPro" id="IPR013766">
    <property type="entry name" value="Thioredoxin_domain"/>
</dbReference>